<reference evidence="1" key="1">
    <citation type="submission" date="2014-09" db="EMBL/GenBank/DDBJ databases">
        <authorList>
            <person name="Magalhaes I.L.F."/>
            <person name="Oliveira U."/>
            <person name="Santos F.R."/>
            <person name="Vidigal T.H.D.A."/>
            <person name="Brescovit A.D."/>
            <person name="Santos A.J."/>
        </authorList>
    </citation>
    <scope>NUCLEOTIDE SEQUENCE</scope>
    <source>
        <tissue evidence="1">Shoot tissue taken approximately 20 cm above the soil surface</tissue>
    </source>
</reference>
<protein>
    <submittedName>
        <fullName evidence="1">Uncharacterized protein</fullName>
    </submittedName>
</protein>
<evidence type="ECO:0000313" key="1">
    <source>
        <dbReference type="EMBL" id="JAE09691.1"/>
    </source>
</evidence>
<sequence>MIVNTEEN</sequence>
<organism evidence="1">
    <name type="scientific">Arundo donax</name>
    <name type="common">Giant reed</name>
    <name type="synonym">Donax arundinaceus</name>
    <dbReference type="NCBI Taxonomy" id="35708"/>
    <lineage>
        <taxon>Eukaryota</taxon>
        <taxon>Viridiplantae</taxon>
        <taxon>Streptophyta</taxon>
        <taxon>Embryophyta</taxon>
        <taxon>Tracheophyta</taxon>
        <taxon>Spermatophyta</taxon>
        <taxon>Magnoliopsida</taxon>
        <taxon>Liliopsida</taxon>
        <taxon>Poales</taxon>
        <taxon>Poaceae</taxon>
        <taxon>PACMAD clade</taxon>
        <taxon>Arundinoideae</taxon>
        <taxon>Arundineae</taxon>
        <taxon>Arundo</taxon>
    </lineage>
</organism>
<name>A0A0A9FHV7_ARUDO</name>
<reference evidence="1" key="2">
    <citation type="journal article" date="2015" name="Data Brief">
        <title>Shoot transcriptome of the giant reed, Arundo donax.</title>
        <authorList>
            <person name="Barrero R.A."/>
            <person name="Guerrero F.D."/>
            <person name="Moolhuijzen P."/>
            <person name="Goolsby J.A."/>
            <person name="Tidwell J."/>
            <person name="Bellgard S.E."/>
            <person name="Bellgard M.I."/>
        </authorList>
    </citation>
    <scope>NUCLEOTIDE SEQUENCE</scope>
    <source>
        <tissue evidence="1">Shoot tissue taken approximately 20 cm above the soil surface</tissue>
    </source>
</reference>
<accession>A0A0A9FHV7</accession>
<proteinExistence type="predicted"/>
<dbReference type="EMBL" id="GBRH01188205">
    <property type="protein sequence ID" value="JAE09691.1"/>
    <property type="molecule type" value="Transcribed_RNA"/>
</dbReference>